<gene>
    <name evidence="1" type="ORF">NB700_003042</name>
</gene>
<dbReference type="Proteomes" id="UP001320843">
    <property type="component" value="Unassembled WGS sequence"/>
</dbReference>
<proteinExistence type="predicted"/>
<accession>A0ABT3DYC2</accession>
<keyword evidence="2" id="KW-1185">Reference proteome</keyword>
<evidence type="ECO:0000313" key="2">
    <source>
        <dbReference type="Proteomes" id="UP001320843"/>
    </source>
</evidence>
<dbReference type="EMBL" id="JANFWR010000022">
    <property type="protein sequence ID" value="MCW0400486.1"/>
    <property type="molecule type" value="Genomic_DNA"/>
</dbReference>
<name>A0ABT3DYC2_9XANT</name>
<comment type="caution">
    <text evidence="1">The sequence shown here is derived from an EMBL/GenBank/DDBJ whole genome shotgun (WGS) entry which is preliminary data.</text>
</comment>
<protein>
    <submittedName>
        <fullName evidence="1">Uncharacterized protein</fullName>
    </submittedName>
</protein>
<evidence type="ECO:0000313" key="1">
    <source>
        <dbReference type="EMBL" id="MCW0400486.1"/>
    </source>
</evidence>
<sequence>MRRKSIGNQWLALLQYIAEHGDAASGSTRRPQILLLGRSP</sequence>
<organism evidence="1 2">
    <name type="scientific">Xanthomonas sacchari</name>
    <dbReference type="NCBI Taxonomy" id="56458"/>
    <lineage>
        <taxon>Bacteria</taxon>
        <taxon>Pseudomonadati</taxon>
        <taxon>Pseudomonadota</taxon>
        <taxon>Gammaproteobacteria</taxon>
        <taxon>Lysobacterales</taxon>
        <taxon>Lysobacteraceae</taxon>
        <taxon>Xanthomonas</taxon>
    </lineage>
</organism>
<reference evidence="1 2" key="1">
    <citation type="submission" date="2022-06" db="EMBL/GenBank/DDBJ databases">
        <title>Dynamics of rice microbiomes reveals core vertical transmitted seed endophytes.</title>
        <authorList>
            <person name="Liao K."/>
            <person name="Zhang X."/>
        </authorList>
    </citation>
    <scope>NUCLEOTIDE SEQUENCE [LARGE SCALE GENOMIC DNA]</scope>
    <source>
        <strain evidence="1 2">YT10-10-1</strain>
    </source>
</reference>